<dbReference type="GO" id="GO:0016787">
    <property type="term" value="F:hydrolase activity"/>
    <property type="evidence" value="ECO:0007669"/>
    <property type="project" value="UniProtKB-KW"/>
</dbReference>
<dbReference type="EMBL" id="LVWG01000036">
    <property type="protein sequence ID" value="KZK73535.1"/>
    <property type="molecule type" value="Genomic_DNA"/>
</dbReference>
<keyword evidence="1" id="KW-0472">Membrane</keyword>
<dbReference type="AlphaFoldDB" id="A0A165L3P6"/>
<reference evidence="3 4" key="1">
    <citation type="submission" date="2016-03" db="EMBL/GenBank/DDBJ databases">
        <title>Speciation and ecological success in dimly lit waters: horizontal gene transfer in a green sulfur bacteria bloom unveiled by metagenomic assembly.</title>
        <authorList>
            <person name="Llorens-Mares T."/>
            <person name="Liu Z."/>
            <person name="Allen L.Z."/>
            <person name="Rusch D.B."/>
            <person name="Craig M.T."/>
            <person name="Dupont C.L."/>
            <person name="Bryant D.A."/>
            <person name="Casamayor E.O."/>
        </authorList>
    </citation>
    <scope>NUCLEOTIDE SEQUENCE [LARGE SCALE GENOMIC DNA]</scope>
    <source>
        <strain evidence="3">CIII</strain>
    </source>
</reference>
<dbReference type="Pfam" id="PF00535">
    <property type="entry name" value="Glycos_transf_2"/>
    <property type="match status" value="1"/>
</dbReference>
<dbReference type="Proteomes" id="UP000076481">
    <property type="component" value="Unassembled WGS sequence"/>
</dbReference>
<protein>
    <submittedName>
        <fullName evidence="3">Glycosyl hydrolase</fullName>
    </submittedName>
</protein>
<feature type="transmembrane region" description="Helical" evidence="1">
    <location>
        <begin position="270"/>
        <end position="292"/>
    </location>
</feature>
<keyword evidence="1" id="KW-1133">Transmembrane helix</keyword>
<evidence type="ECO:0000313" key="4">
    <source>
        <dbReference type="Proteomes" id="UP000076481"/>
    </source>
</evidence>
<evidence type="ECO:0000313" key="3">
    <source>
        <dbReference type="EMBL" id="KZK73535.1"/>
    </source>
</evidence>
<organism evidence="3 4">
    <name type="scientific">Pelodictyon luteolum</name>
    <dbReference type="NCBI Taxonomy" id="1100"/>
    <lineage>
        <taxon>Bacteria</taxon>
        <taxon>Pseudomonadati</taxon>
        <taxon>Chlorobiota</taxon>
        <taxon>Chlorobiia</taxon>
        <taxon>Chlorobiales</taxon>
        <taxon>Chlorobiaceae</taxon>
        <taxon>Chlorobium/Pelodictyon group</taxon>
        <taxon>Pelodictyon</taxon>
    </lineage>
</organism>
<name>A0A165L3P6_PELLU</name>
<gene>
    <name evidence="3" type="ORF">A3K90_01410</name>
</gene>
<feature type="transmembrane region" description="Helical" evidence="1">
    <location>
        <begin position="298"/>
        <end position="325"/>
    </location>
</feature>
<feature type="transmembrane region" description="Helical" evidence="1">
    <location>
        <begin position="171"/>
        <end position="189"/>
    </location>
</feature>
<dbReference type="SUPFAM" id="SSF53448">
    <property type="entry name" value="Nucleotide-diphospho-sugar transferases"/>
    <property type="match status" value="1"/>
</dbReference>
<keyword evidence="3" id="KW-0378">Hydrolase</keyword>
<dbReference type="InterPro" id="IPR029044">
    <property type="entry name" value="Nucleotide-diphossugar_trans"/>
</dbReference>
<dbReference type="CDD" id="cd06423">
    <property type="entry name" value="CESA_like"/>
    <property type="match status" value="1"/>
</dbReference>
<dbReference type="InterPro" id="IPR001173">
    <property type="entry name" value="Glyco_trans_2-like"/>
</dbReference>
<sequence>MLLFYQILILLGLLIFLAIQLANLLELRPLPMKGPGGGKVSVLVPARNEERSIAGCVRSLLMQDYPDFEVIVLDDGSTDATPSILQALKEESSGRLRVLRGSALPDGWHGKSWACQQLAAEASGEMFLFTDADTHHSPDTLRRSVGAMLEGRGDMLSLTPKQELGSFSERLVVPLVYVILMSYLPLRLVRALRNPAFCFANGQFILFRREFYRKIRGHEAVRNALVEDVWLCMAVKKAGGRVLSFNGTDTVSCRMYRSFREVWEGFSKNLFAGLGSSTPALAAFVLLTAAFHLAPWGFLFYALFAGASGTAAVLLPLLQLATALFGRVILARRFGQPPALALLDPLARTLLMAIALNSLREARWGGGALWKGRRYRFS</sequence>
<proteinExistence type="predicted"/>
<dbReference type="Gene3D" id="3.90.550.10">
    <property type="entry name" value="Spore Coat Polysaccharide Biosynthesis Protein SpsA, Chain A"/>
    <property type="match status" value="1"/>
</dbReference>
<keyword evidence="1" id="KW-0812">Transmembrane</keyword>
<dbReference type="PANTHER" id="PTHR43646:SF3">
    <property type="entry name" value="SLR1566 PROTEIN"/>
    <property type="match status" value="1"/>
</dbReference>
<feature type="domain" description="Glycosyltransferase 2-like" evidence="2">
    <location>
        <begin position="41"/>
        <end position="215"/>
    </location>
</feature>
<dbReference type="PANTHER" id="PTHR43646">
    <property type="entry name" value="GLYCOSYLTRANSFERASE"/>
    <property type="match status" value="1"/>
</dbReference>
<evidence type="ECO:0000259" key="2">
    <source>
        <dbReference type="Pfam" id="PF00535"/>
    </source>
</evidence>
<accession>A0A165L3P6</accession>
<evidence type="ECO:0000256" key="1">
    <source>
        <dbReference type="SAM" id="Phobius"/>
    </source>
</evidence>
<comment type="caution">
    <text evidence="3">The sequence shown here is derived from an EMBL/GenBank/DDBJ whole genome shotgun (WGS) entry which is preliminary data.</text>
</comment>
<dbReference type="RefSeq" id="WP_303682382.1">
    <property type="nucleotide sequence ID" value="NZ_LVWG01000036.1"/>
</dbReference>